<dbReference type="EMBL" id="JAIFRP010000031">
    <property type="protein sequence ID" value="KAK2582265.1"/>
    <property type="molecule type" value="Genomic_DNA"/>
</dbReference>
<gene>
    <name evidence="2" type="ORF">KPH14_004611</name>
</gene>
<dbReference type="GO" id="GO:0004730">
    <property type="term" value="F:pseudouridylate synthase activity"/>
    <property type="evidence" value="ECO:0007669"/>
    <property type="project" value="TreeGrafter"/>
</dbReference>
<evidence type="ECO:0000256" key="1">
    <source>
        <dbReference type="ARBA" id="ARBA00022723"/>
    </source>
</evidence>
<dbReference type="PANTHER" id="PTHR42909">
    <property type="entry name" value="ZGC:136858"/>
    <property type="match status" value="1"/>
</dbReference>
<dbReference type="SUPFAM" id="SSF53613">
    <property type="entry name" value="Ribokinase-like"/>
    <property type="match status" value="1"/>
</dbReference>
<evidence type="ECO:0008006" key="4">
    <source>
        <dbReference type="Google" id="ProtNLM"/>
    </source>
</evidence>
<accession>A0AAD9RMK4</accession>
<name>A0AAD9RMK4_9HYME</name>
<evidence type="ECO:0000313" key="3">
    <source>
        <dbReference type="Proteomes" id="UP001258017"/>
    </source>
</evidence>
<protein>
    <recommendedName>
        <fullName evidence="4">Carbohydrate kinase PfkB domain-containing protein</fullName>
    </recommendedName>
</protein>
<evidence type="ECO:0000313" key="2">
    <source>
        <dbReference type="EMBL" id="KAK2582265.1"/>
    </source>
</evidence>
<sequence length="184" mass="20210">MSLWYEPTDVSIATKLFRIWSQWQDTVHFISPNTNELLAISKFLGIPVPDSKVIQLEDIKRIAKGLTKYVPVVISTLGSDGVLVTRGAQKTDPFYNEKGGLIKNTLVNSRLYPPLSQISKNQNEIFSVSGCGDCLAAGIIHGIHKNLDEESCVALALKAAALSLKSYEPVPSTLEGLNEIFKNH</sequence>
<keyword evidence="3" id="KW-1185">Reference proteome</keyword>
<reference evidence="2" key="2">
    <citation type="journal article" date="2023" name="Commun. Biol.">
        <title>Intrasexual cuticular hydrocarbon dimorphism in a wasp sheds light on hydrocarbon biosynthesis genes in Hymenoptera.</title>
        <authorList>
            <person name="Moris V.C."/>
            <person name="Podsiadlowski L."/>
            <person name="Martin S."/>
            <person name="Oeyen J.P."/>
            <person name="Donath A."/>
            <person name="Petersen M."/>
            <person name="Wilbrandt J."/>
            <person name="Misof B."/>
            <person name="Liedtke D."/>
            <person name="Thamm M."/>
            <person name="Scheiner R."/>
            <person name="Schmitt T."/>
            <person name="Niehuis O."/>
        </authorList>
    </citation>
    <scope>NUCLEOTIDE SEQUENCE</scope>
    <source>
        <strain evidence="2">GBR_01_08_01A</strain>
    </source>
</reference>
<organism evidence="2 3">
    <name type="scientific">Odynerus spinipes</name>
    <dbReference type="NCBI Taxonomy" id="1348599"/>
    <lineage>
        <taxon>Eukaryota</taxon>
        <taxon>Metazoa</taxon>
        <taxon>Ecdysozoa</taxon>
        <taxon>Arthropoda</taxon>
        <taxon>Hexapoda</taxon>
        <taxon>Insecta</taxon>
        <taxon>Pterygota</taxon>
        <taxon>Neoptera</taxon>
        <taxon>Endopterygota</taxon>
        <taxon>Hymenoptera</taxon>
        <taxon>Apocrita</taxon>
        <taxon>Aculeata</taxon>
        <taxon>Vespoidea</taxon>
        <taxon>Vespidae</taxon>
        <taxon>Eumeninae</taxon>
        <taxon>Odynerus</taxon>
    </lineage>
</organism>
<dbReference type="AlphaFoldDB" id="A0AAD9RMK4"/>
<dbReference type="GO" id="GO:0016798">
    <property type="term" value="F:hydrolase activity, acting on glycosyl bonds"/>
    <property type="evidence" value="ECO:0007669"/>
    <property type="project" value="TreeGrafter"/>
</dbReference>
<dbReference type="InterPro" id="IPR029056">
    <property type="entry name" value="Ribokinase-like"/>
</dbReference>
<dbReference type="GO" id="GO:0005737">
    <property type="term" value="C:cytoplasm"/>
    <property type="evidence" value="ECO:0007669"/>
    <property type="project" value="TreeGrafter"/>
</dbReference>
<dbReference type="Gene3D" id="3.40.1190.20">
    <property type="match status" value="1"/>
</dbReference>
<comment type="caution">
    <text evidence="2">The sequence shown here is derived from an EMBL/GenBank/DDBJ whole genome shotgun (WGS) entry which is preliminary data.</text>
</comment>
<dbReference type="GO" id="GO:0046872">
    <property type="term" value="F:metal ion binding"/>
    <property type="evidence" value="ECO:0007669"/>
    <property type="project" value="UniProtKB-KW"/>
</dbReference>
<dbReference type="PANTHER" id="PTHR42909:SF1">
    <property type="entry name" value="CARBOHYDRATE KINASE PFKB DOMAIN-CONTAINING PROTEIN"/>
    <property type="match status" value="1"/>
</dbReference>
<keyword evidence="1" id="KW-0479">Metal-binding</keyword>
<dbReference type="Proteomes" id="UP001258017">
    <property type="component" value="Unassembled WGS sequence"/>
</dbReference>
<proteinExistence type="predicted"/>
<reference evidence="2" key="1">
    <citation type="submission" date="2021-08" db="EMBL/GenBank/DDBJ databases">
        <authorList>
            <person name="Misof B."/>
            <person name="Oliver O."/>
            <person name="Podsiadlowski L."/>
            <person name="Donath A."/>
            <person name="Peters R."/>
            <person name="Mayer C."/>
            <person name="Rust J."/>
            <person name="Gunkel S."/>
            <person name="Lesny P."/>
            <person name="Martin S."/>
            <person name="Oeyen J.P."/>
            <person name="Petersen M."/>
            <person name="Panagiotis P."/>
            <person name="Wilbrandt J."/>
            <person name="Tanja T."/>
        </authorList>
    </citation>
    <scope>NUCLEOTIDE SEQUENCE</scope>
    <source>
        <strain evidence="2">GBR_01_08_01A</strain>
        <tissue evidence="2">Thorax + abdomen</tissue>
    </source>
</reference>